<sequence>MLYEHHMEPPIGISHEMHLVNLCLTAVALRIHANLRWLDREDPNIAEARRTSAKLVEHINHLETLIAKLNEATISSD</sequence>
<name>A0AAE3QL69_9HYPH</name>
<dbReference type="Proteomes" id="UP001161580">
    <property type="component" value="Unassembled WGS sequence"/>
</dbReference>
<accession>A0AAE3QL69</accession>
<gene>
    <name evidence="1" type="ORF">MRS75_24490</name>
</gene>
<evidence type="ECO:0000313" key="1">
    <source>
        <dbReference type="EMBL" id="MDI7925204.1"/>
    </source>
</evidence>
<organism evidence="1 2">
    <name type="scientific">Ferirhizobium litorale</name>
    <dbReference type="NCBI Taxonomy" id="2927786"/>
    <lineage>
        <taxon>Bacteria</taxon>
        <taxon>Pseudomonadati</taxon>
        <taxon>Pseudomonadota</taxon>
        <taxon>Alphaproteobacteria</taxon>
        <taxon>Hyphomicrobiales</taxon>
        <taxon>Rhizobiaceae</taxon>
        <taxon>Ferirhizobium</taxon>
    </lineage>
</organism>
<dbReference type="RefSeq" id="WP_311789361.1">
    <property type="nucleotide sequence ID" value="NZ_JALDYY010000028.1"/>
</dbReference>
<reference evidence="1" key="1">
    <citation type="submission" date="2022-03" db="EMBL/GenBank/DDBJ databases">
        <title>Fererhizobium litorale gen. nov., sp. nov., isolated from sandy sediments of the Sea of Japan seashore.</title>
        <authorList>
            <person name="Romanenko L."/>
            <person name="Kurilenko V."/>
            <person name="Otstavnykh N."/>
            <person name="Svetashev V."/>
            <person name="Tekutyeva L."/>
            <person name="Isaeva M."/>
            <person name="Mikhailov V."/>
        </authorList>
    </citation>
    <scope>NUCLEOTIDE SEQUENCE</scope>
    <source>
        <strain evidence="1">KMM 9576</strain>
    </source>
</reference>
<dbReference type="AlphaFoldDB" id="A0AAE3QL69"/>
<protein>
    <submittedName>
        <fullName evidence="1">Uncharacterized protein</fullName>
    </submittedName>
</protein>
<comment type="caution">
    <text evidence="1">The sequence shown here is derived from an EMBL/GenBank/DDBJ whole genome shotgun (WGS) entry which is preliminary data.</text>
</comment>
<proteinExistence type="predicted"/>
<dbReference type="EMBL" id="JALDYZ010000027">
    <property type="protein sequence ID" value="MDI7925204.1"/>
    <property type="molecule type" value="Genomic_DNA"/>
</dbReference>
<keyword evidence="2" id="KW-1185">Reference proteome</keyword>
<evidence type="ECO:0000313" key="2">
    <source>
        <dbReference type="Proteomes" id="UP001161580"/>
    </source>
</evidence>